<dbReference type="Pfam" id="PF13581">
    <property type="entry name" value="HATPase_c_2"/>
    <property type="match status" value="1"/>
</dbReference>
<dbReference type="Proteomes" id="UP000824088">
    <property type="component" value="Unassembled WGS sequence"/>
</dbReference>
<evidence type="ECO:0000313" key="3">
    <source>
        <dbReference type="Proteomes" id="UP000824088"/>
    </source>
</evidence>
<feature type="domain" description="Histidine kinase/HSP90-like ATPase" evidence="1">
    <location>
        <begin position="22"/>
        <end position="139"/>
    </location>
</feature>
<proteinExistence type="predicted"/>
<organism evidence="2 3">
    <name type="scientific">Candidatus Limadaptatus stercorigallinarum</name>
    <dbReference type="NCBI Taxonomy" id="2840845"/>
    <lineage>
        <taxon>Bacteria</taxon>
        <taxon>Bacillati</taxon>
        <taxon>Bacillota</taxon>
        <taxon>Clostridia</taxon>
        <taxon>Eubacteriales</taxon>
        <taxon>Candidatus Limadaptatus</taxon>
    </lineage>
</organism>
<keyword evidence="2" id="KW-0067">ATP-binding</keyword>
<dbReference type="GO" id="GO:0005524">
    <property type="term" value="F:ATP binding"/>
    <property type="evidence" value="ECO:0007669"/>
    <property type="project" value="UniProtKB-KW"/>
</dbReference>
<reference evidence="2" key="1">
    <citation type="submission" date="2020-10" db="EMBL/GenBank/DDBJ databases">
        <authorList>
            <person name="Gilroy R."/>
        </authorList>
    </citation>
    <scope>NUCLEOTIDE SEQUENCE</scope>
    <source>
        <strain evidence="2">1063</strain>
    </source>
</reference>
<protein>
    <submittedName>
        <fullName evidence="2">ATP-binding protein</fullName>
    </submittedName>
</protein>
<dbReference type="EMBL" id="DVMN01000117">
    <property type="protein sequence ID" value="HIU21863.1"/>
    <property type="molecule type" value="Genomic_DNA"/>
</dbReference>
<dbReference type="AlphaFoldDB" id="A0A9D1L3F3"/>
<comment type="caution">
    <text evidence="2">The sequence shown here is derived from an EMBL/GenBank/DDBJ whole genome shotgun (WGS) entry which is preliminary data.</text>
</comment>
<accession>A0A9D1L3F3</accession>
<name>A0A9D1L3F3_9FIRM</name>
<dbReference type="InterPro" id="IPR036890">
    <property type="entry name" value="HATPase_C_sf"/>
</dbReference>
<reference evidence="2" key="2">
    <citation type="journal article" date="2021" name="PeerJ">
        <title>Extensive microbial diversity within the chicken gut microbiome revealed by metagenomics and culture.</title>
        <authorList>
            <person name="Gilroy R."/>
            <person name="Ravi A."/>
            <person name="Getino M."/>
            <person name="Pursley I."/>
            <person name="Horton D.L."/>
            <person name="Alikhan N.F."/>
            <person name="Baker D."/>
            <person name="Gharbi K."/>
            <person name="Hall N."/>
            <person name="Watson M."/>
            <person name="Adriaenssens E.M."/>
            <person name="Foster-Nyarko E."/>
            <person name="Jarju S."/>
            <person name="Secka A."/>
            <person name="Antonio M."/>
            <person name="Oren A."/>
            <person name="Chaudhuri R.R."/>
            <person name="La Ragione R."/>
            <person name="Hildebrand F."/>
            <person name="Pallen M.J."/>
        </authorList>
    </citation>
    <scope>NUCLEOTIDE SEQUENCE</scope>
    <source>
        <strain evidence="2">1063</strain>
    </source>
</reference>
<evidence type="ECO:0000259" key="1">
    <source>
        <dbReference type="Pfam" id="PF13581"/>
    </source>
</evidence>
<dbReference type="SUPFAM" id="SSF55874">
    <property type="entry name" value="ATPase domain of HSP90 chaperone/DNA topoisomerase II/histidine kinase"/>
    <property type="match status" value="1"/>
</dbReference>
<evidence type="ECO:0000313" key="2">
    <source>
        <dbReference type="EMBL" id="HIU21863.1"/>
    </source>
</evidence>
<sequence length="142" mass="15100">MSENRIHLEFAVSGNNFASAGSASEEVKSTLKKLGIASADIRRVAIAMYEGEINMVIHAGGGVATADIYLDRIEIVLADKGKGIPDVELAMTPGWSTAPEDIRALGFGAGMGLPNMKKYTDEFVIESEVGVGTTVKMTIFFT</sequence>
<gene>
    <name evidence="2" type="ORF">IAD51_06540</name>
</gene>
<dbReference type="InterPro" id="IPR003594">
    <property type="entry name" value="HATPase_dom"/>
</dbReference>
<dbReference type="Gene3D" id="3.30.565.10">
    <property type="entry name" value="Histidine kinase-like ATPase, C-terminal domain"/>
    <property type="match status" value="1"/>
</dbReference>
<keyword evidence="2" id="KW-0547">Nucleotide-binding</keyword>